<evidence type="ECO:0000313" key="3">
    <source>
        <dbReference type="Proteomes" id="UP001212160"/>
    </source>
</evidence>
<accession>A0AAW6DG18</accession>
<dbReference type="InterPro" id="IPR046656">
    <property type="entry name" value="DUF6674"/>
</dbReference>
<gene>
    <name evidence="2" type="ORF">PNW85_14720</name>
</gene>
<dbReference type="AlphaFoldDB" id="A0AAW6DG18"/>
<protein>
    <submittedName>
        <fullName evidence="2">Uncharacterized protein</fullName>
    </submittedName>
</protein>
<comment type="caution">
    <text evidence="2">The sequence shown here is derived from an EMBL/GenBank/DDBJ whole genome shotgun (WGS) entry which is preliminary data.</text>
</comment>
<sequence length="258" mass="29886">MKETLKVPLKEYENLRDLFQFLEANGMEQEKKQVMEMTEYIDYVDGKLSELLSELSEVKSQLSNIQNRSLKTAMESIVGKIEEKAHHLKEQVLSVKNRTIEWAGKTVEECKRKGKGAFSQMLRILHFPEMMETLQKSFHAISEMADHGIDHLGNIGDELHGAKYHLSNIGLEMKGQEIPKKKERDVEKGMLFQVQKNLYWTMGVCKKIENRTRTIQERVQKWQGGEGRETMSVRERLDALKKSGNEARGKKAVEHPER</sequence>
<feature type="region of interest" description="Disordered" evidence="1">
    <location>
        <begin position="224"/>
        <end position="258"/>
    </location>
</feature>
<evidence type="ECO:0000313" key="2">
    <source>
        <dbReference type="EMBL" id="MDB8687900.1"/>
    </source>
</evidence>
<dbReference type="RefSeq" id="WP_272108063.1">
    <property type="nucleotide sequence ID" value="NZ_JAQMLA010000054.1"/>
</dbReference>
<name>A0AAW6DG18_MEDGN</name>
<reference evidence="2" key="1">
    <citation type="submission" date="2023-01" db="EMBL/GenBank/DDBJ databases">
        <title>Human gut microbiome strain richness.</title>
        <authorList>
            <person name="Chen-Liaw A."/>
        </authorList>
    </citation>
    <scope>NUCLEOTIDE SEQUENCE</scope>
    <source>
        <strain evidence="2">RTP21484st1_H11_RTP21484_190118</strain>
    </source>
</reference>
<evidence type="ECO:0000256" key="1">
    <source>
        <dbReference type="SAM" id="MobiDB-lite"/>
    </source>
</evidence>
<dbReference type="Proteomes" id="UP001212160">
    <property type="component" value="Unassembled WGS sequence"/>
</dbReference>
<dbReference type="Pfam" id="PF20379">
    <property type="entry name" value="DUF6674"/>
    <property type="match status" value="1"/>
</dbReference>
<dbReference type="EMBL" id="JAQMLA010000054">
    <property type="protein sequence ID" value="MDB8687900.1"/>
    <property type="molecule type" value="Genomic_DNA"/>
</dbReference>
<organism evidence="2 3">
    <name type="scientific">Mediterraneibacter gnavus</name>
    <name type="common">Ruminococcus gnavus</name>
    <dbReference type="NCBI Taxonomy" id="33038"/>
    <lineage>
        <taxon>Bacteria</taxon>
        <taxon>Bacillati</taxon>
        <taxon>Bacillota</taxon>
        <taxon>Clostridia</taxon>
        <taxon>Lachnospirales</taxon>
        <taxon>Lachnospiraceae</taxon>
        <taxon>Mediterraneibacter</taxon>
    </lineage>
</organism>
<proteinExistence type="predicted"/>